<keyword evidence="1" id="KW-1133">Transmembrane helix</keyword>
<evidence type="ECO:0008006" key="4">
    <source>
        <dbReference type="Google" id="ProtNLM"/>
    </source>
</evidence>
<evidence type="ECO:0000313" key="2">
    <source>
        <dbReference type="EMBL" id="QIP41292.1"/>
    </source>
</evidence>
<protein>
    <recommendedName>
        <fullName evidence="4">MFS transporter</fullName>
    </recommendedName>
</protein>
<dbReference type="EMBL" id="CP050124">
    <property type="protein sequence ID" value="QIP41292.1"/>
    <property type="molecule type" value="Genomic_DNA"/>
</dbReference>
<feature type="transmembrane region" description="Helical" evidence="1">
    <location>
        <begin position="12"/>
        <end position="28"/>
    </location>
</feature>
<accession>A0A6G9CWQ8</accession>
<evidence type="ECO:0000313" key="3">
    <source>
        <dbReference type="Proteomes" id="UP000502345"/>
    </source>
</evidence>
<gene>
    <name evidence="2" type="ORF">G9444_4048</name>
</gene>
<organism evidence="2 3">
    <name type="scientific">Rhodococcus erythropolis</name>
    <name type="common">Arthrobacter picolinophilus</name>
    <dbReference type="NCBI Taxonomy" id="1833"/>
    <lineage>
        <taxon>Bacteria</taxon>
        <taxon>Bacillati</taxon>
        <taxon>Actinomycetota</taxon>
        <taxon>Actinomycetes</taxon>
        <taxon>Mycobacteriales</taxon>
        <taxon>Nocardiaceae</taxon>
        <taxon>Rhodococcus</taxon>
        <taxon>Rhodococcus erythropolis group</taxon>
    </lineage>
</organism>
<keyword evidence="1" id="KW-0472">Membrane</keyword>
<reference evidence="2 3" key="1">
    <citation type="submission" date="2020-03" db="EMBL/GenBank/DDBJ databases">
        <title>Screen low temperature-resistant strains for efficient degradation of petroleum hydrocarbons under the low temperature.</title>
        <authorList>
            <person name="Wang Y."/>
            <person name="Chen J."/>
        </authorList>
    </citation>
    <scope>NUCLEOTIDE SEQUENCE [LARGE SCALE GENOMIC DNA]</scope>
    <source>
        <strain evidence="2 3">KB1</strain>
    </source>
</reference>
<feature type="transmembrane region" description="Helical" evidence="1">
    <location>
        <begin position="34"/>
        <end position="51"/>
    </location>
</feature>
<keyword evidence="1" id="KW-0812">Transmembrane</keyword>
<dbReference type="AlphaFoldDB" id="A0A6G9CWQ8"/>
<name>A0A6G9CWQ8_RHOER</name>
<dbReference type="Proteomes" id="UP000502345">
    <property type="component" value="Chromosome"/>
</dbReference>
<sequence>MFGLYATTGRAVSFLAPTLFGLFAWLFGADRAGIIGLLVVLGVGLAALSMVKAPEGDSALPVNP</sequence>
<evidence type="ECO:0000256" key="1">
    <source>
        <dbReference type="SAM" id="Phobius"/>
    </source>
</evidence>
<proteinExistence type="predicted"/>